<evidence type="ECO:0000256" key="1">
    <source>
        <dbReference type="SAM" id="MobiDB-lite"/>
    </source>
</evidence>
<sequence length="27" mass="3098">GQKKERKDQCRSSVHPRPKGCTVDDRS</sequence>
<evidence type="ECO:0000313" key="2">
    <source>
        <dbReference type="EMBL" id="KAK8476468.1"/>
    </source>
</evidence>
<feature type="non-terminal residue" evidence="2">
    <location>
        <position position="1"/>
    </location>
</feature>
<accession>A0ABR1Z9W7</accession>
<dbReference type="Proteomes" id="UP001396334">
    <property type="component" value="Unassembled WGS sequence"/>
</dbReference>
<organism evidence="2 3">
    <name type="scientific">Hibiscus sabdariffa</name>
    <name type="common">roselle</name>
    <dbReference type="NCBI Taxonomy" id="183260"/>
    <lineage>
        <taxon>Eukaryota</taxon>
        <taxon>Viridiplantae</taxon>
        <taxon>Streptophyta</taxon>
        <taxon>Embryophyta</taxon>
        <taxon>Tracheophyta</taxon>
        <taxon>Spermatophyta</taxon>
        <taxon>Magnoliopsida</taxon>
        <taxon>eudicotyledons</taxon>
        <taxon>Gunneridae</taxon>
        <taxon>Pentapetalae</taxon>
        <taxon>rosids</taxon>
        <taxon>malvids</taxon>
        <taxon>Malvales</taxon>
        <taxon>Malvaceae</taxon>
        <taxon>Malvoideae</taxon>
        <taxon>Hibiscus</taxon>
    </lineage>
</organism>
<feature type="region of interest" description="Disordered" evidence="1">
    <location>
        <begin position="1"/>
        <end position="27"/>
    </location>
</feature>
<proteinExistence type="predicted"/>
<reference evidence="2 3" key="1">
    <citation type="journal article" date="2024" name="G3 (Bethesda)">
        <title>Genome assembly of Hibiscus sabdariffa L. provides insights into metabolisms of medicinal natural products.</title>
        <authorList>
            <person name="Kim T."/>
        </authorList>
    </citation>
    <scope>NUCLEOTIDE SEQUENCE [LARGE SCALE GENOMIC DNA]</scope>
    <source>
        <strain evidence="2">TK-2024</strain>
        <tissue evidence="2">Old leaves</tissue>
    </source>
</reference>
<dbReference type="EMBL" id="JBBPBN010002221">
    <property type="protein sequence ID" value="KAK8476468.1"/>
    <property type="molecule type" value="Genomic_DNA"/>
</dbReference>
<protein>
    <submittedName>
        <fullName evidence="2">Uncharacterized protein</fullName>
    </submittedName>
</protein>
<keyword evidence="3" id="KW-1185">Reference proteome</keyword>
<feature type="compositionally biased region" description="Basic and acidic residues" evidence="1">
    <location>
        <begin position="1"/>
        <end position="10"/>
    </location>
</feature>
<name>A0ABR1Z9W7_9ROSI</name>
<gene>
    <name evidence="2" type="ORF">V6N11_000007</name>
</gene>
<comment type="caution">
    <text evidence="2">The sequence shown here is derived from an EMBL/GenBank/DDBJ whole genome shotgun (WGS) entry which is preliminary data.</text>
</comment>
<evidence type="ECO:0000313" key="3">
    <source>
        <dbReference type="Proteomes" id="UP001396334"/>
    </source>
</evidence>